<accession>A0ABW4CFU5</accession>
<evidence type="ECO:0000313" key="2">
    <source>
        <dbReference type="Proteomes" id="UP001597196"/>
    </source>
</evidence>
<organism evidence="1 2">
    <name type="scientific">Lacticaseibacillus mingshuiensis</name>
    <dbReference type="NCBI Taxonomy" id="2799574"/>
    <lineage>
        <taxon>Bacteria</taxon>
        <taxon>Bacillati</taxon>
        <taxon>Bacillota</taxon>
        <taxon>Bacilli</taxon>
        <taxon>Lactobacillales</taxon>
        <taxon>Lactobacillaceae</taxon>
        <taxon>Lacticaseibacillus</taxon>
    </lineage>
</organism>
<evidence type="ECO:0000313" key="1">
    <source>
        <dbReference type="EMBL" id="MFD1428670.1"/>
    </source>
</evidence>
<comment type="caution">
    <text evidence="1">The sequence shown here is derived from an EMBL/GenBank/DDBJ whole genome shotgun (WGS) entry which is preliminary data.</text>
</comment>
<proteinExistence type="predicted"/>
<keyword evidence="2" id="KW-1185">Reference proteome</keyword>
<protein>
    <submittedName>
        <fullName evidence="1">Phage infection protein</fullName>
    </submittedName>
</protein>
<reference evidence="2" key="1">
    <citation type="journal article" date="2019" name="Int. J. Syst. Evol. Microbiol.">
        <title>The Global Catalogue of Microorganisms (GCM) 10K type strain sequencing project: providing services to taxonomists for standard genome sequencing and annotation.</title>
        <authorList>
            <consortium name="The Broad Institute Genomics Platform"/>
            <consortium name="The Broad Institute Genome Sequencing Center for Infectious Disease"/>
            <person name="Wu L."/>
            <person name="Ma J."/>
        </authorList>
    </citation>
    <scope>NUCLEOTIDE SEQUENCE [LARGE SCALE GENOMIC DNA]</scope>
    <source>
        <strain evidence="2">CCM 8980</strain>
    </source>
</reference>
<dbReference type="Proteomes" id="UP001597196">
    <property type="component" value="Unassembled WGS sequence"/>
</dbReference>
<dbReference type="RefSeq" id="WP_203625577.1">
    <property type="nucleotide sequence ID" value="NZ_BOLQ01000001.1"/>
</dbReference>
<name>A0ABW4CFU5_9LACO</name>
<gene>
    <name evidence="1" type="ORF">ACFQ4P_00225</name>
</gene>
<sequence length="143" mass="16142">MTKAKFTPSARWHGSEEDFMKMVTNFFLYDYEDRGMVKWQGYFLSDHTAALKQQAAQEATHYPPLPMMSDEDIRSTLAQAYQNGNTVSIQVDYTNTDGNYQAPYRGKVAGYAGADTAVLDTGEMVSIMDMRHVDLVPLPAERL</sequence>
<dbReference type="EMBL" id="JBHTOC010000001">
    <property type="protein sequence ID" value="MFD1428670.1"/>
    <property type="molecule type" value="Genomic_DNA"/>
</dbReference>